<dbReference type="AlphaFoldDB" id="A0A4R6EH63"/>
<dbReference type="InterPro" id="IPR036942">
    <property type="entry name" value="Beta-barrel_TonB_sf"/>
</dbReference>
<dbReference type="PROSITE" id="PS52016">
    <property type="entry name" value="TONB_DEPENDENT_REC_3"/>
    <property type="match status" value="1"/>
</dbReference>
<dbReference type="InterPro" id="IPR000531">
    <property type="entry name" value="Beta-barrel_TonB"/>
</dbReference>
<gene>
    <name evidence="15" type="ORF">C7389_101247</name>
</gene>
<accession>A0A4R6EH63</accession>
<dbReference type="InterPro" id="IPR039426">
    <property type="entry name" value="TonB-dep_rcpt-like"/>
</dbReference>
<dbReference type="GO" id="GO:0006826">
    <property type="term" value="P:iron ion transport"/>
    <property type="evidence" value="ECO:0007669"/>
    <property type="project" value="UniProtKB-KW"/>
</dbReference>
<keyword evidence="10 11" id="KW-0998">Cell outer membrane</keyword>
<feature type="domain" description="TonB-dependent receptor plug" evidence="14">
    <location>
        <begin position="44"/>
        <end position="151"/>
    </location>
</feature>
<keyword evidence="7" id="KW-0406">Ion transport</keyword>
<protein>
    <submittedName>
        <fullName evidence="15">Iron complex outermembrane receptor protein</fullName>
    </submittedName>
</protein>
<comment type="subcellular location">
    <subcellularLocation>
        <location evidence="1 11">Cell outer membrane</location>
        <topology evidence="1 11">Multi-pass membrane protein</topology>
    </subcellularLocation>
</comment>
<evidence type="ECO:0000256" key="9">
    <source>
        <dbReference type="ARBA" id="ARBA00023136"/>
    </source>
</evidence>
<dbReference type="GO" id="GO:0009279">
    <property type="term" value="C:cell outer membrane"/>
    <property type="evidence" value="ECO:0007669"/>
    <property type="project" value="UniProtKB-SubCell"/>
</dbReference>
<evidence type="ECO:0000256" key="1">
    <source>
        <dbReference type="ARBA" id="ARBA00004571"/>
    </source>
</evidence>
<dbReference type="Gene3D" id="2.40.170.20">
    <property type="entry name" value="TonB-dependent receptor, beta-barrel domain"/>
    <property type="match status" value="1"/>
</dbReference>
<evidence type="ECO:0000313" key="15">
    <source>
        <dbReference type="EMBL" id="TDN56868.1"/>
    </source>
</evidence>
<feature type="domain" description="TonB-dependent receptor-like beta-barrel" evidence="13">
    <location>
        <begin position="260"/>
        <end position="740"/>
    </location>
</feature>
<keyword evidence="15" id="KW-0675">Receptor</keyword>
<reference evidence="15 16" key="1">
    <citation type="submission" date="2019-03" db="EMBL/GenBank/DDBJ databases">
        <title>Genomic Encyclopedia of Type Strains, Phase IV (KMG-IV): sequencing the most valuable type-strain genomes for metagenomic binning, comparative biology and taxonomic classification.</title>
        <authorList>
            <person name="Goeker M."/>
        </authorList>
    </citation>
    <scope>NUCLEOTIDE SEQUENCE [LARGE SCALE GENOMIC DNA]</scope>
    <source>
        <strain evidence="15 16">DSM 12121</strain>
    </source>
</reference>
<evidence type="ECO:0000256" key="6">
    <source>
        <dbReference type="ARBA" id="ARBA00023004"/>
    </source>
</evidence>
<evidence type="ECO:0000313" key="16">
    <source>
        <dbReference type="Proteomes" id="UP000295129"/>
    </source>
</evidence>
<proteinExistence type="inferred from homology"/>
<dbReference type="PANTHER" id="PTHR32552:SF81">
    <property type="entry name" value="TONB-DEPENDENT OUTER MEMBRANE RECEPTOR"/>
    <property type="match status" value="1"/>
</dbReference>
<keyword evidence="9 11" id="KW-0472">Membrane</keyword>
<dbReference type="SUPFAM" id="SSF56935">
    <property type="entry name" value="Porins"/>
    <property type="match status" value="1"/>
</dbReference>
<evidence type="ECO:0000259" key="14">
    <source>
        <dbReference type="Pfam" id="PF07715"/>
    </source>
</evidence>
<evidence type="ECO:0000256" key="11">
    <source>
        <dbReference type="PROSITE-ProRule" id="PRU01360"/>
    </source>
</evidence>
<evidence type="ECO:0000256" key="10">
    <source>
        <dbReference type="ARBA" id="ARBA00023237"/>
    </source>
</evidence>
<keyword evidence="5 11" id="KW-0812">Transmembrane</keyword>
<dbReference type="InterPro" id="IPR012910">
    <property type="entry name" value="Plug_dom"/>
</dbReference>
<keyword evidence="3 11" id="KW-1134">Transmembrane beta strand</keyword>
<dbReference type="Proteomes" id="UP000295129">
    <property type="component" value="Unassembled WGS sequence"/>
</dbReference>
<dbReference type="PANTHER" id="PTHR32552">
    <property type="entry name" value="FERRICHROME IRON RECEPTOR-RELATED"/>
    <property type="match status" value="1"/>
</dbReference>
<evidence type="ECO:0000259" key="13">
    <source>
        <dbReference type="Pfam" id="PF00593"/>
    </source>
</evidence>
<dbReference type="EMBL" id="SNVV01000001">
    <property type="protein sequence ID" value="TDN56868.1"/>
    <property type="molecule type" value="Genomic_DNA"/>
</dbReference>
<evidence type="ECO:0000256" key="2">
    <source>
        <dbReference type="ARBA" id="ARBA00022448"/>
    </source>
</evidence>
<dbReference type="RefSeq" id="WP_211168457.1">
    <property type="nucleotide sequence ID" value="NZ_SNVV01000001.1"/>
</dbReference>
<organism evidence="15 16">
    <name type="scientific">Azoarcus indigens</name>
    <dbReference type="NCBI Taxonomy" id="29545"/>
    <lineage>
        <taxon>Bacteria</taxon>
        <taxon>Pseudomonadati</taxon>
        <taxon>Pseudomonadota</taxon>
        <taxon>Betaproteobacteria</taxon>
        <taxon>Rhodocyclales</taxon>
        <taxon>Zoogloeaceae</taxon>
        <taxon>Azoarcus</taxon>
    </lineage>
</organism>
<dbReference type="Pfam" id="PF00593">
    <property type="entry name" value="TonB_dep_Rec_b-barrel"/>
    <property type="match status" value="1"/>
</dbReference>
<evidence type="ECO:0000256" key="4">
    <source>
        <dbReference type="ARBA" id="ARBA00022496"/>
    </source>
</evidence>
<evidence type="ECO:0000256" key="12">
    <source>
        <dbReference type="RuleBase" id="RU003357"/>
    </source>
</evidence>
<dbReference type="Pfam" id="PF07715">
    <property type="entry name" value="Plug"/>
    <property type="match status" value="1"/>
</dbReference>
<evidence type="ECO:0000256" key="3">
    <source>
        <dbReference type="ARBA" id="ARBA00022452"/>
    </source>
</evidence>
<keyword evidence="4" id="KW-0410">Iron transport</keyword>
<keyword evidence="2 11" id="KW-0813">Transport</keyword>
<keyword evidence="8 12" id="KW-0798">TonB box</keyword>
<comment type="similarity">
    <text evidence="11 12">Belongs to the TonB-dependent receptor family.</text>
</comment>
<name>A0A4R6EH63_9RHOO</name>
<keyword evidence="16" id="KW-1185">Reference proteome</keyword>
<sequence length="776" mass="84423">MALALIAPAAWAQVPEAARAPAAEDAELQLETVTVNARRRAESAQSVPVSLSTLDGAELERQGVYQVQNLPLLLPGLNASYANGRQLSLAVRGIGNNPANEGLEGSVGIYLDNVYLGRPGMAVLDLVDLERVELLRGPQGTLFGKNTTAGVLNLSTRAPDFSPDNSVELSAGERGYYQGKAVISGPLSDTVAARIAVVGTHDDGWLKNDNDNRRLNSVTREGVRGQLLIRPDSDFSLRLIADYQHENGSQGTTMLYGVGPSPAGYYNLLHAAQLAGATGIRIDPDRYHVNIDGPQKMKVEQGGLSAEANWELGGGYRLTSITAWRSWEFGSHNDIDGTNADIFRDSQFRVKDSQISQEVRLASPIGDTMDYVVGAYYFHQDITSSNWLTYGSGADTVALPELYQTLFPGSNVLNGITSATHGKMKTDSFALFGQADWHLTERLDLTTGVRATYERKVARSRRDAPLNAAPLFVPLLLVGRNSQVGAWRSDDITVQDVSPSGLLGLSYELAPDVLAFANLSYGEKSGGVNINGVGAAPTMGEDSLKVDPERARSLEVGFKSLLWDKRLRVNASLFYARVQDYQATGMRAGPSSLVVYQVLTNVGEVESKGVEWEIEARPTRRLTLSFNGMYNDASYRSFDNAPCPAERNNPVAPASCDLGGKQVQGAPLWTANVGGSYRWPWADHVEQYVSANYAWRSEAPGSLDNSRYNRLPAYGVLNLATGWQYSRGSDVWELSLWARNALDKRYYYTGSNTVSAYTVSAAAPRTVGVTLRYNFM</sequence>
<comment type="caution">
    <text evidence="15">The sequence shown here is derived from an EMBL/GenBank/DDBJ whole genome shotgun (WGS) entry which is preliminary data.</text>
</comment>
<evidence type="ECO:0000256" key="8">
    <source>
        <dbReference type="ARBA" id="ARBA00023077"/>
    </source>
</evidence>
<keyword evidence="6" id="KW-0408">Iron</keyword>
<evidence type="ECO:0000256" key="7">
    <source>
        <dbReference type="ARBA" id="ARBA00023065"/>
    </source>
</evidence>
<evidence type="ECO:0000256" key="5">
    <source>
        <dbReference type="ARBA" id="ARBA00022692"/>
    </source>
</evidence>